<dbReference type="OrthoDB" id="9757940at2"/>
<sequence length="89" mass="10330">MNTFPKVIAERIIETYQDGKKNTCHIIEPTLENDPSRNEIVIYRDGNDIVPVIFSKEDCLKHHYWSREDGSPEPFIKDMAEQVAVILNI</sequence>
<proteinExistence type="predicted"/>
<gene>
    <name evidence="1" type="ORF">DLM86_31235</name>
</gene>
<name>A0A2V5JXQ1_9BACL</name>
<dbReference type="EMBL" id="QJVJ01000026">
    <property type="protein sequence ID" value="PYI49984.1"/>
    <property type="molecule type" value="Genomic_DNA"/>
</dbReference>
<dbReference type="AlphaFoldDB" id="A0A2V5JXQ1"/>
<reference evidence="1 2" key="1">
    <citation type="submission" date="2018-05" db="EMBL/GenBank/DDBJ databases">
        <title>Paenibacillus flagellatus sp. nov., isolated from selenium mineral soil.</title>
        <authorList>
            <person name="Dai X."/>
        </authorList>
    </citation>
    <scope>NUCLEOTIDE SEQUENCE [LARGE SCALE GENOMIC DNA]</scope>
    <source>
        <strain evidence="1 2">DXL2</strain>
    </source>
</reference>
<keyword evidence="2" id="KW-1185">Reference proteome</keyword>
<protein>
    <submittedName>
        <fullName evidence="1">Uncharacterized protein</fullName>
    </submittedName>
</protein>
<dbReference type="Proteomes" id="UP000247476">
    <property type="component" value="Unassembled WGS sequence"/>
</dbReference>
<accession>A0A2V5JXQ1</accession>
<dbReference type="RefSeq" id="WP_146250337.1">
    <property type="nucleotide sequence ID" value="NZ_QJVJ01000026.1"/>
</dbReference>
<organism evidence="1 2">
    <name type="scientific">Paenibacillus flagellatus</name>
    <dbReference type="NCBI Taxonomy" id="2211139"/>
    <lineage>
        <taxon>Bacteria</taxon>
        <taxon>Bacillati</taxon>
        <taxon>Bacillota</taxon>
        <taxon>Bacilli</taxon>
        <taxon>Bacillales</taxon>
        <taxon>Paenibacillaceae</taxon>
        <taxon>Paenibacillus</taxon>
    </lineage>
</organism>
<evidence type="ECO:0000313" key="2">
    <source>
        <dbReference type="Proteomes" id="UP000247476"/>
    </source>
</evidence>
<evidence type="ECO:0000313" key="1">
    <source>
        <dbReference type="EMBL" id="PYI49984.1"/>
    </source>
</evidence>
<comment type="caution">
    <text evidence="1">The sequence shown here is derived from an EMBL/GenBank/DDBJ whole genome shotgun (WGS) entry which is preliminary data.</text>
</comment>